<reference evidence="9 10" key="1">
    <citation type="submission" date="2014-05" db="EMBL/GenBank/DDBJ databases">
        <title>Genome Sequence of Flavobacterium sp. EM1321.</title>
        <authorList>
            <person name="Shin S.-K."/>
            <person name="Yi H."/>
        </authorList>
    </citation>
    <scope>NUCLEOTIDE SEQUENCE [LARGE SCALE GENOMIC DNA]</scope>
    <source>
        <strain evidence="9 10">EM1321</strain>
    </source>
</reference>
<comment type="subcellular location">
    <subcellularLocation>
        <location evidence="1">Membrane</location>
        <topology evidence="1">Multi-pass membrane protein</topology>
    </subcellularLocation>
</comment>
<dbReference type="PANTHER" id="PTHR30576:SF0">
    <property type="entry name" value="UNDECAPRENYL-PHOSPHATE N-ACETYLGALACTOSAMINYL 1-PHOSPHATE TRANSFERASE-RELATED"/>
    <property type="match status" value="1"/>
</dbReference>
<evidence type="ECO:0000256" key="1">
    <source>
        <dbReference type="ARBA" id="ARBA00004141"/>
    </source>
</evidence>
<evidence type="ECO:0000256" key="6">
    <source>
        <dbReference type="ARBA" id="ARBA00023136"/>
    </source>
</evidence>
<gene>
    <name evidence="9" type="ORF">FEM21_09310</name>
</gene>
<dbReference type="Pfam" id="PF02397">
    <property type="entry name" value="Bac_transf"/>
    <property type="match status" value="1"/>
</dbReference>
<feature type="transmembrane region" description="Helical" evidence="7">
    <location>
        <begin position="279"/>
        <end position="306"/>
    </location>
</feature>
<dbReference type="GO" id="GO:0016780">
    <property type="term" value="F:phosphotransferase activity, for other substituted phosphate groups"/>
    <property type="evidence" value="ECO:0007669"/>
    <property type="project" value="TreeGrafter"/>
</dbReference>
<keyword evidence="5 7" id="KW-1133">Transmembrane helix</keyword>
<dbReference type="PATRIC" id="fig|1492738.3.peg.924"/>
<feature type="transmembrane region" description="Helical" evidence="7">
    <location>
        <begin position="48"/>
        <end position="70"/>
    </location>
</feature>
<dbReference type="PANTHER" id="PTHR30576">
    <property type="entry name" value="COLANIC BIOSYNTHESIS UDP-GLUCOSE LIPID CARRIER TRANSFERASE"/>
    <property type="match status" value="1"/>
</dbReference>
<sequence>MSKSKIHFEISERKMMLHLVDVLSIVTTLYVVGCFFELDYLKASVSNIVYLTVLVLYLKVIGTIFELYNLQVASNEFQVSRSCILTVTTTVLAYFLTPIYAPELPSNRLQILTFLLVVFFSLVLWRVFYVRFLASNRFHQNVLLICEEEQLDELISGLANIDPHYKITAYVNDFKSKAVENLFYANIERVVSSDLVTYVKERYITEIVVASQKTESITTELYQQLLKLLESGKVIREYSQVYEAKTQRIPMQYVERDFYLFFPFSSNNQNRLYLAIVRVLEIVLSIIGLLITLVLIPFIFLVNAFANKGSLFYTQERVGKDGAVFNILKFRTMIANAEKENAQFATAQDNRITAFGKFMRKTRMDEFPQFVNILKGEMAVIGPRPERPFFVKEIAERMPFYETRHVIKPGLTGWAQVNYSYGESIEESLIKLQYDLYYIKHRSFYLDFNITLKTITTILFYRGQ</sequence>
<feature type="domain" description="Bacterial sugar transferase" evidence="8">
    <location>
        <begin position="278"/>
        <end position="459"/>
    </location>
</feature>
<dbReference type="GO" id="GO:0016020">
    <property type="term" value="C:membrane"/>
    <property type="evidence" value="ECO:0007669"/>
    <property type="project" value="UniProtKB-SubCell"/>
</dbReference>
<feature type="transmembrane region" description="Helical" evidence="7">
    <location>
        <begin position="82"/>
        <end position="101"/>
    </location>
</feature>
<accession>A0A066WPQ6</accession>
<comment type="caution">
    <text evidence="9">The sequence shown here is derived from an EMBL/GenBank/DDBJ whole genome shotgun (WGS) entry which is preliminary data.</text>
</comment>
<evidence type="ECO:0000313" key="10">
    <source>
        <dbReference type="Proteomes" id="UP000027064"/>
    </source>
</evidence>
<keyword evidence="3 9" id="KW-0808">Transferase</keyword>
<dbReference type="Proteomes" id="UP000027064">
    <property type="component" value="Unassembled WGS sequence"/>
</dbReference>
<dbReference type="RefSeq" id="WP_035658369.1">
    <property type="nucleotide sequence ID" value="NZ_JNCA01000007.1"/>
</dbReference>
<evidence type="ECO:0000256" key="5">
    <source>
        <dbReference type="ARBA" id="ARBA00022989"/>
    </source>
</evidence>
<dbReference type="STRING" id="1492738.FEM21_09310"/>
<organism evidence="9 10">
    <name type="scientific">Flavobacterium seoulense</name>
    <dbReference type="NCBI Taxonomy" id="1492738"/>
    <lineage>
        <taxon>Bacteria</taxon>
        <taxon>Pseudomonadati</taxon>
        <taxon>Bacteroidota</taxon>
        <taxon>Flavobacteriia</taxon>
        <taxon>Flavobacteriales</taxon>
        <taxon>Flavobacteriaceae</taxon>
        <taxon>Flavobacterium</taxon>
    </lineage>
</organism>
<dbReference type="AlphaFoldDB" id="A0A066WPQ6"/>
<keyword evidence="10" id="KW-1185">Reference proteome</keyword>
<dbReference type="NCBIfam" id="TIGR03025">
    <property type="entry name" value="EPS_sugtrans"/>
    <property type="match status" value="1"/>
</dbReference>
<dbReference type="EMBL" id="JNCA01000007">
    <property type="protein sequence ID" value="KDN56032.1"/>
    <property type="molecule type" value="Genomic_DNA"/>
</dbReference>
<feature type="transmembrane region" description="Helical" evidence="7">
    <location>
        <begin position="107"/>
        <end position="129"/>
    </location>
</feature>
<evidence type="ECO:0000259" key="8">
    <source>
        <dbReference type="Pfam" id="PF02397"/>
    </source>
</evidence>
<dbReference type="InterPro" id="IPR003362">
    <property type="entry name" value="Bact_transf"/>
</dbReference>
<protein>
    <submittedName>
        <fullName evidence="9">Sugar transferase</fullName>
    </submittedName>
</protein>
<proteinExistence type="inferred from homology"/>
<keyword evidence="4 7" id="KW-0812">Transmembrane</keyword>
<keyword evidence="6 7" id="KW-0472">Membrane</keyword>
<evidence type="ECO:0000256" key="3">
    <source>
        <dbReference type="ARBA" id="ARBA00022679"/>
    </source>
</evidence>
<evidence type="ECO:0000256" key="7">
    <source>
        <dbReference type="SAM" id="Phobius"/>
    </source>
</evidence>
<comment type="similarity">
    <text evidence="2">Belongs to the bacterial sugar transferase family.</text>
</comment>
<dbReference type="InterPro" id="IPR017475">
    <property type="entry name" value="EPS_sugar_tfrase"/>
</dbReference>
<evidence type="ECO:0000256" key="4">
    <source>
        <dbReference type="ARBA" id="ARBA00022692"/>
    </source>
</evidence>
<feature type="transmembrane region" description="Helical" evidence="7">
    <location>
        <begin position="16"/>
        <end position="36"/>
    </location>
</feature>
<evidence type="ECO:0000313" key="9">
    <source>
        <dbReference type="EMBL" id="KDN56032.1"/>
    </source>
</evidence>
<evidence type="ECO:0000256" key="2">
    <source>
        <dbReference type="ARBA" id="ARBA00006464"/>
    </source>
</evidence>
<name>A0A066WPQ6_9FLAO</name>
<dbReference type="eggNOG" id="COG2148">
    <property type="taxonomic scope" value="Bacteria"/>
</dbReference>